<protein>
    <submittedName>
        <fullName evidence="4">Uncharacterized protein</fullName>
    </submittedName>
</protein>
<dbReference type="InterPro" id="IPR019775">
    <property type="entry name" value="WD40_repeat_CS"/>
</dbReference>
<dbReference type="Gene3D" id="2.130.10.10">
    <property type="entry name" value="YVTN repeat-like/Quinoprotein amine dehydrogenase"/>
    <property type="match status" value="1"/>
</dbReference>
<keyword evidence="1 3" id="KW-0853">WD repeat</keyword>
<proteinExistence type="predicted"/>
<evidence type="ECO:0000256" key="3">
    <source>
        <dbReference type="PROSITE-ProRule" id="PRU00221"/>
    </source>
</evidence>
<reference evidence="4 5" key="1">
    <citation type="submission" date="2024-11" db="EMBL/GenBank/DDBJ databases">
        <title>A near-complete genome assembly of Cinchona calisaya.</title>
        <authorList>
            <person name="Lian D.C."/>
            <person name="Zhao X.W."/>
            <person name="Wei L."/>
        </authorList>
    </citation>
    <scope>NUCLEOTIDE SEQUENCE [LARGE SCALE GENOMIC DNA]</scope>
    <source>
        <tissue evidence="4">Nenye</tissue>
    </source>
</reference>
<dbReference type="InterPro" id="IPR015943">
    <property type="entry name" value="WD40/YVTN_repeat-like_dom_sf"/>
</dbReference>
<comment type="caution">
    <text evidence="4">The sequence shown here is derived from an EMBL/GenBank/DDBJ whole genome shotgun (WGS) entry which is preliminary data.</text>
</comment>
<dbReference type="PROSITE" id="PS00678">
    <property type="entry name" value="WD_REPEATS_1"/>
    <property type="match status" value="1"/>
</dbReference>
<name>A0ABD2Z2J7_9GENT</name>
<keyword evidence="5" id="KW-1185">Reference proteome</keyword>
<sequence>MNRFIDINHGQKLHLWRSKCNESSFPSLVSSICSFGSTKLHTEGANEFPYWIAAGLSSGHCVLSDSRSGNIIAAWQAHDGYLAAPNDHLLVSSSLDRTLRIWDLRRNWTLEPVSFKGHTDQNQSRAVYHQLG</sequence>
<accession>A0ABD2Z2J7</accession>
<dbReference type="InterPro" id="IPR001680">
    <property type="entry name" value="WD40_rpt"/>
</dbReference>
<dbReference type="InterPro" id="IPR036322">
    <property type="entry name" value="WD40_repeat_dom_sf"/>
</dbReference>
<gene>
    <name evidence="4" type="ORF">ACH5RR_026436</name>
</gene>
<dbReference type="Proteomes" id="UP001630127">
    <property type="component" value="Unassembled WGS sequence"/>
</dbReference>
<dbReference type="AlphaFoldDB" id="A0ABD2Z2J7"/>
<dbReference type="PROSITE" id="PS50082">
    <property type="entry name" value="WD_REPEATS_2"/>
    <property type="match status" value="1"/>
</dbReference>
<evidence type="ECO:0000313" key="4">
    <source>
        <dbReference type="EMBL" id="KAL3513719.1"/>
    </source>
</evidence>
<keyword evidence="2" id="KW-0677">Repeat</keyword>
<evidence type="ECO:0000313" key="5">
    <source>
        <dbReference type="Proteomes" id="UP001630127"/>
    </source>
</evidence>
<organism evidence="4 5">
    <name type="scientific">Cinchona calisaya</name>
    <dbReference type="NCBI Taxonomy" id="153742"/>
    <lineage>
        <taxon>Eukaryota</taxon>
        <taxon>Viridiplantae</taxon>
        <taxon>Streptophyta</taxon>
        <taxon>Embryophyta</taxon>
        <taxon>Tracheophyta</taxon>
        <taxon>Spermatophyta</taxon>
        <taxon>Magnoliopsida</taxon>
        <taxon>eudicotyledons</taxon>
        <taxon>Gunneridae</taxon>
        <taxon>Pentapetalae</taxon>
        <taxon>asterids</taxon>
        <taxon>lamiids</taxon>
        <taxon>Gentianales</taxon>
        <taxon>Rubiaceae</taxon>
        <taxon>Cinchonoideae</taxon>
        <taxon>Cinchoneae</taxon>
        <taxon>Cinchona</taxon>
    </lineage>
</organism>
<evidence type="ECO:0000256" key="2">
    <source>
        <dbReference type="ARBA" id="ARBA00022737"/>
    </source>
</evidence>
<dbReference type="EMBL" id="JBJUIK010000011">
    <property type="protein sequence ID" value="KAL3513719.1"/>
    <property type="molecule type" value="Genomic_DNA"/>
</dbReference>
<dbReference type="PANTHER" id="PTHR46866:SF1">
    <property type="entry name" value="GH12955P"/>
    <property type="match status" value="1"/>
</dbReference>
<feature type="repeat" description="WD" evidence="3">
    <location>
        <begin position="85"/>
        <end position="105"/>
    </location>
</feature>
<dbReference type="PANTHER" id="PTHR46866">
    <property type="entry name" value="GH12955P"/>
    <property type="match status" value="1"/>
</dbReference>
<evidence type="ECO:0000256" key="1">
    <source>
        <dbReference type="ARBA" id="ARBA00022574"/>
    </source>
</evidence>
<dbReference type="SUPFAM" id="SSF50978">
    <property type="entry name" value="WD40 repeat-like"/>
    <property type="match status" value="1"/>
</dbReference>